<evidence type="ECO:0000256" key="3">
    <source>
        <dbReference type="ARBA" id="ARBA00020042"/>
    </source>
</evidence>
<keyword evidence="4" id="KW-1003">Cell membrane</keyword>
<evidence type="ECO:0000313" key="14">
    <source>
        <dbReference type="Proteomes" id="UP001371305"/>
    </source>
</evidence>
<dbReference type="EMBL" id="JBBUKT010000002">
    <property type="protein sequence ID" value="MEK7949899.1"/>
    <property type="molecule type" value="Genomic_DNA"/>
</dbReference>
<feature type="region of interest" description="Disordered" evidence="10">
    <location>
        <begin position="111"/>
        <end position="145"/>
    </location>
</feature>
<keyword evidence="5" id="KW-0488">Methylation</keyword>
<comment type="subcellular location">
    <subcellularLocation>
        <location evidence="1">Cell inner membrane</location>
        <topology evidence="1">Single-pass membrane protein</topology>
    </subcellularLocation>
</comment>
<keyword evidence="6" id="KW-0997">Cell inner membrane</keyword>
<evidence type="ECO:0000313" key="13">
    <source>
        <dbReference type="EMBL" id="MEK7949899.1"/>
    </source>
</evidence>
<comment type="similarity">
    <text evidence="2">Belongs to the GSP G family.</text>
</comment>
<protein>
    <recommendedName>
        <fullName evidence="3">Type II secretion system core protein G</fullName>
    </recommendedName>
</protein>
<dbReference type="Proteomes" id="UP001371305">
    <property type="component" value="Unassembled WGS sequence"/>
</dbReference>
<feature type="domain" description="Type II secretion system protein GspG C-terminal" evidence="12">
    <location>
        <begin position="43"/>
        <end position="138"/>
    </location>
</feature>
<name>A0ABU9AQB2_9BACT</name>
<reference evidence="13 14" key="1">
    <citation type="submission" date="2024-04" db="EMBL/GenBank/DDBJ databases">
        <title>Luteolibacter sp. isolated from soil.</title>
        <authorList>
            <person name="An J."/>
        </authorList>
    </citation>
    <scope>NUCLEOTIDE SEQUENCE [LARGE SCALE GENOMIC DNA]</scope>
    <source>
        <strain evidence="13 14">Y139</strain>
    </source>
</reference>
<dbReference type="InterPro" id="IPR000983">
    <property type="entry name" value="Bac_GSPG_pilin"/>
</dbReference>
<evidence type="ECO:0000256" key="8">
    <source>
        <dbReference type="ARBA" id="ARBA00022989"/>
    </source>
</evidence>
<evidence type="ECO:0000256" key="2">
    <source>
        <dbReference type="ARBA" id="ARBA00009984"/>
    </source>
</evidence>
<keyword evidence="14" id="KW-1185">Reference proteome</keyword>
<dbReference type="InterPro" id="IPR010054">
    <property type="entry name" value="Type2_sec_GspG"/>
</dbReference>
<dbReference type="Pfam" id="PF08334">
    <property type="entry name" value="T2SSG"/>
    <property type="match status" value="1"/>
</dbReference>
<keyword evidence="7 11" id="KW-0812">Transmembrane</keyword>
<proteinExistence type="inferred from homology"/>
<dbReference type="Pfam" id="PF07963">
    <property type="entry name" value="N_methyl"/>
    <property type="match status" value="1"/>
</dbReference>
<evidence type="ECO:0000256" key="4">
    <source>
        <dbReference type="ARBA" id="ARBA00022475"/>
    </source>
</evidence>
<evidence type="ECO:0000256" key="1">
    <source>
        <dbReference type="ARBA" id="ARBA00004377"/>
    </source>
</evidence>
<comment type="caution">
    <text evidence="13">The sequence shown here is derived from an EMBL/GenBank/DDBJ whole genome shotgun (WGS) entry which is preliminary data.</text>
</comment>
<evidence type="ECO:0000256" key="5">
    <source>
        <dbReference type="ARBA" id="ARBA00022481"/>
    </source>
</evidence>
<dbReference type="PRINTS" id="PR00813">
    <property type="entry name" value="BCTERIALGSPG"/>
</dbReference>
<evidence type="ECO:0000256" key="11">
    <source>
        <dbReference type="SAM" id="Phobius"/>
    </source>
</evidence>
<evidence type="ECO:0000259" key="12">
    <source>
        <dbReference type="Pfam" id="PF08334"/>
    </source>
</evidence>
<dbReference type="InterPro" id="IPR012902">
    <property type="entry name" value="N_methyl_site"/>
</dbReference>
<sequence>MKYQNVIRRRAAAGFTLLEMVIVLGIIAVLLGGSIALIGGVGESAKVQRVEQDFLAIGNALKSYKINAGTYPSTSQGLKALVEKPGGQPAPRRWVQVMKKLPTDPWQHEYGYIFPGRKDPSEPEIISKGKDGVEGGDQDFSSQDE</sequence>
<organism evidence="13 14">
    <name type="scientific">Luteolibacter soli</name>
    <dbReference type="NCBI Taxonomy" id="3135280"/>
    <lineage>
        <taxon>Bacteria</taxon>
        <taxon>Pseudomonadati</taxon>
        <taxon>Verrucomicrobiota</taxon>
        <taxon>Verrucomicrobiia</taxon>
        <taxon>Verrucomicrobiales</taxon>
        <taxon>Verrucomicrobiaceae</taxon>
        <taxon>Luteolibacter</taxon>
    </lineage>
</organism>
<feature type="transmembrane region" description="Helical" evidence="11">
    <location>
        <begin position="12"/>
        <end position="39"/>
    </location>
</feature>
<gene>
    <name evidence="13" type="primary">gspG</name>
    <name evidence="13" type="ORF">WKV53_05315</name>
</gene>
<evidence type="ECO:0000256" key="7">
    <source>
        <dbReference type="ARBA" id="ARBA00022692"/>
    </source>
</evidence>
<evidence type="ECO:0000256" key="9">
    <source>
        <dbReference type="ARBA" id="ARBA00023136"/>
    </source>
</evidence>
<feature type="compositionally biased region" description="Basic and acidic residues" evidence="10">
    <location>
        <begin position="116"/>
        <end position="133"/>
    </location>
</feature>
<dbReference type="NCBIfam" id="TIGR01710">
    <property type="entry name" value="typeII_sec_gspG"/>
    <property type="match status" value="1"/>
</dbReference>
<accession>A0ABU9AQB2</accession>
<dbReference type="Gene3D" id="3.30.700.10">
    <property type="entry name" value="Glycoprotein, Type 4 Pilin"/>
    <property type="match status" value="1"/>
</dbReference>
<dbReference type="InterPro" id="IPR045584">
    <property type="entry name" value="Pilin-like"/>
</dbReference>
<evidence type="ECO:0000256" key="6">
    <source>
        <dbReference type="ARBA" id="ARBA00022519"/>
    </source>
</evidence>
<dbReference type="SUPFAM" id="SSF54523">
    <property type="entry name" value="Pili subunits"/>
    <property type="match status" value="1"/>
</dbReference>
<evidence type="ECO:0000256" key="10">
    <source>
        <dbReference type="SAM" id="MobiDB-lite"/>
    </source>
</evidence>
<feature type="compositionally biased region" description="Acidic residues" evidence="10">
    <location>
        <begin position="134"/>
        <end position="145"/>
    </location>
</feature>
<dbReference type="InterPro" id="IPR013545">
    <property type="entry name" value="T2SS_protein-GspG_C"/>
</dbReference>
<keyword evidence="8 11" id="KW-1133">Transmembrane helix</keyword>
<dbReference type="NCBIfam" id="TIGR02532">
    <property type="entry name" value="IV_pilin_GFxxxE"/>
    <property type="match status" value="1"/>
</dbReference>
<keyword evidence="9 11" id="KW-0472">Membrane</keyword>
<dbReference type="RefSeq" id="WP_341403315.1">
    <property type="nucleotide sequence ID" value="NZ_JBBUKT010000002.1"/>
</dbReference>